<comment type="caution">
    <text evidence="1">The sequence shown here is derived from an EMBL/GenBank/DDBJ whole genome shotgun (WGS) entry which is preliminary data.</text>
</comment>
<evidence type="ECO:0000313" key="2">
    <source>
        <dbReference type="Proteomes" id="UP001283361"/>
    </source>
</evidence>
<protein>
    <submittedName>
        <fullName evidence="1">Uncharacterized protein</fullName>
    </submittedName>
</protein>
<organism evidence="1 2">
    <name type="scientific">Elysia crispata</name>
    <name type="common">lettuce slug</name>
    <dbReference type="NCBI Taxonomy" id="231223"/>
    <lineage>
        <taxon>Eukaryota</taxon>
        <taxon>Metazoa</taxon>
        <taxon>Spiralia</taxon>
        <taxon>Lophotrochozoa</taxon>
        <taxon>Mollusca</taxon>
        <taxon>Gastropoda</taxon>
        <taxon>Heterobranchia</taxon>
        <taxon>Euthyneura</taxon>
        <taxon>Panpulmonata</taxon>
        <taxon>Sacoglossa</taxon>
        <taxon>Placobranchoidea</taxon>
        <taxon>Plakobranchidae</taxon>
        <taxon>Elysia</taxon>
    </lineage>
</organism>
<sequence length="81" mass="9233">MWYGGLPNTIANEECVEARTQSINDDRITNTIGNEECVEARTQSINDDRLIGGLNTRHEYDPTFVIRNMTPPCDQEYDPTL</sequence>
<evidence type="ECO:0000313" key="1">
    <source>
        <dbReference type="EMBL" id="KAK3742791.1"/>
    </source>
</evidence>
<dbReference type="AlphaFoldDB" id="A0AAE0YEP0"/>
<accession>A0AAE0YEP0</accession>
<dbReference type="EMBL" id="JAWDGP010006341">
    <property type="protein sequence ID" value="KAK3742791.1"/>
    <property type="molecule type" value="Genomic_DNA"/>
</dbReference>
<gene>
    <name evidence="1" type="ORF">RRG08_060740</name>
</gene>
<proteinExistence type="predicted"/>
<dbReference type="Proteomes" id="UP001283361">
    <property type="component" value="Unassembled WGS sequence"/>
</dbReference>
<keyword evidence="2" id="KW-1185">Reference proteome</keyword>
<name>A0AAE0YEP0_9GAST</name>
<reference evidence="1" key="1">
    <citation type="journal article" date="2023" name="G3 (Bethesda)">
        <title>A reference genome for the long-term kleptoplast-retaining sea slug Elysia crispata morphotype clarki.</title>
        <authorList>
            <person name="Eastman K.E."/>
            <person name="Pendleton A.L."/>
            <person name="Shaikh M.A."/>
            <person name="Suttiyut T."/>
            <person name="Ogas R."/>
            <person name="Tomko P."/>
            <person name="Gavelis G."/>
            <person name="Widhalm J.R."/>
            <person name="Wisecaver J.H."/>
        </authorList>
    </citation>
    <scope>NUCLEOTIDE SEQUENCE</scope>
    <source>
        <strain evidence="1">ECLA1</strain>
    </source>
</reference>